<sequence length="283" mass="32074">MKRATRIFSTLALVVAFLLICYQGLVYLLGRHFGVHYFDDRLLYLVNTMVILLGFMGVLPYFKKIRPLLVLVGFLLMLQGLMLFLGANHYAVVFTSPAKNNTFMLQVDKRTGKATYQRNLYYQFPKLQKVLSKPAKENNYWNLSINADALAYTMSDNYNISWPSDSLAVFTYETLDGGKAQFVRSYDQSTAQVSEEKIIGKWRSQEGQTRLDATSSTYQLQLEDQLVTLDPTYSQAGTSTSRTYTDSQGSALCTVVLTDDDHLFVVSADLNHSTSYQLTRVSQ</sequence>
<feature type="transmembrane region" description="Helical" evidence="1">
    <location>
        <begin position="69"/>
        <end position="91"/>
    </location>
</feature>
<reference evidence="2" key="2">
    <citation type="submission" date="2024-02" db="EMBL/GenBank/DDBJ databases">
        <title>The Genome Sequence of Enterococcus diestrammenae JM9A.</title>
        <authorList>
            <person name="Earl A."/>
            <person name="Manson A."/>
            <person name="Gilmore M."/>
            <person name="Sanders J."/>
            <person name="Shea T."/>
            <person name="Howe W."/>
            <person name="Livny J."/>
            <person name="Cuomo C."/>
            <person name="Neafsey D."/>
            <person name="Birren B."/>
        </authorList>
    </citation>
    <scope>NUCLEOTIDE SEQUENCE</scope>
    <source>
        <strain evidence="2">JM9A</strain>
    </source>
</reference>
<organism evidence="2 3">
    <name type="scientific">Enterococcus diestrammenae</name>
    <dbReference type="NCBI Taxonomy" id="1155073"/>
    <lineage>
        <taxon>Bacteria</taxon>
        <taxon>Bacillati</taxon>
        <taxon>Bacillota</taxon>
        <taxon>Bacilli</taxon>
        <taxon>Lactobacillales</taxon>
        <taxon>Enterococcaceae</taxon>
        <taxon>Enterococcus</taxon>
    </lineage>
</organism>
<accession>A0ABV0F3R3</accession>
<gene>
    <name evidence="2" type="ORF">BAU18_001502</name>
</gene>
<keyword evidence="3" id="KW-1185">Reference proteome</keyword>
<dbReference type="EMBL" id="MAEI02000001">
    <property type="protein sequence ID" value="MEO1781909.1"/>
    <property type="molecule type" value="Genomic_DNA"/>
</dbReference>
<protein>
    <submittedName>
        <fullName evidence="2">Uncharacterized protein</fullName>
    </submittedName>
</protein>
<proteinExistence type="predicted"/>
<evidence type="ECO:0000313" key="2">
    <source>
        <dbReference type="EMBL" id="MEO1781909.1"/>
    </source>
</evidence>
<keyword evidence="1" id="KW-1133">Transmembrane helix</keyword>
<keyword evidence="1" id="KW-0812">Transmembrane</keyword>
<feature type="transmembrane region" description="Helical" evidence="1">
    <location>
        <begin position="42"/>
        <end position="62"/>
    </location>
</feature>
<dbReference type="RefSeq" id="WP_161869204.1">
    <property type="nucleotide sequence ID" value="NZ_MAEI02000001.1"/>
</dbReference>
<keyword evidence="1" id="KW-0472">Membrane</keyword>
<feature type="transmembrane region" description="Helical" evidence="1">
    <location>
        <begin position="7"/>
        <end position="30"/>
    </location>
</feature>
<comment type="caution">
    <text evidence="2">The sequence shown here is derived from an EMBL/GenBank/DDBJ whole genome shotgun (WGS) entry which is preliminary data.</text>
</comment>
<reference evidence="2" key="1">
    <citation type="submission" date="2016-06" db="EMBL/GenBank/DDBJ databases">
        <authorList>
            <person name="Van Tyne D."/>
        </authorList>
    </citation>
    <scope>NUCLEOTIDE SEQUENCE</scope>
    <source>
        <strain evidence="2">JM9A</strain>
    </source>
</reference>
<name>A0ABV0F3R3_9ENTE</name>
<evidence type="ECO:0000256" key="1">
    <source>
        <dbReference type="SAM" id="Phobius"/>
    </source>
</evidence>
<evidence type="ECO:0000313" key="3">
    <source>
        <dbReference type="Proteomes" id="UP001429357"/>
    </source>
</evidence>
<dbReference type="Proteomes" id="UP001429357">
    <property type="component" value="Unassembled WGS sequence"/>
</dbReference>